<evidence type="ECO:0000256" key="1">
    <source>
        <dbReference type="SAM" id="Phobius"/>
    </source>
</evidence>
<name>A0ABW4PZW8_9MICO</name>
<dbReference type="RefSeq" id="WP_343905646.1">
    <property type="nucleotide sequence ID" value="NZ_BAAAIS010000003.1"/>
</dbReference>
<keyword evidence="1" id="KW-1133">Transmembrane helix</keyword>
<reference evidence="3" key="1">
    <citation type="journal article" date="2019" name="Int. J. Syst. Evol. Microbiol.">
        <title>The Global Catalogue of Microorganisms (GCM) 10K type strain sequencing project: providing services to taxonomists for standard genome sequencing and annotation.</title>
        <authorList>
            <consortium name="The Broad Institute Genomics Platform"/>
            <consortium name="The Broad Institute Genome Sequencing Center for Infectious Disease"/>
            <person name="Wu L."/>
            <person name="Ma J."/>
        </authorList>
    </citation>
    <scope>NUCLEOTIDE SEQUENCE [LARGE SCALE GENOMIC DNA]</scope>
    <source>
        <strain evidence="3">JCM 11650</strain>
    </source>
</reference>
<comment type="caution">
    <text evidence="2">The sequence shown here is derived from an EMBL/GenBank/DDBJ whole genome shotgun (WGS) entry which is preliminary data.</text>
</comment>
<evidence type="ECO:0000313" key="3">
    <source>
        <dbReference type="Proteomes" id="UP001597280"/>
    </source>
</evidence>
<keyword evidence="1" id="KW-0812">Transmembrane</keyword>
<dbReference type="Proteomes" id="UP001597280">
    <property type="component" value="Unassembled WGS sequence"/>
</dbReference>
<accession>A0ABW4PZW8</accession>
<proteinExistence type="predicted"/>
<dbReference type="EMBL" id="JBHUFL010000003">
    <property type="protein sequence ID" value="MFD1836261.1"/>
    <property type="molecule type" value="Genomic_DNA"/>
</dbReference>
<sequence>MLKLVTLGAIVLLVLLRLAGTRLGARLLGVSQRVLAFVYLAALVVAGVAAVATEQWTLLAVVGVLLVISGIQELRRRLAGRDPVRRR</sequence>
<feature type="transmembrane region" description="Helical" evidence="1">
    <location>
        <begin position="34"/>
        <end position="67"/>
    </location>
</feature>
<gene>
    <name evidence="2" type="ORF">ACFSDA_14425</name>
</gene>
<keyword evidence="1" id="KW-0472">Membrane</keyword>
<evidence type="ECO:0000313" key="2">
    <source>
        <dbReference type="EMBL" id="MFD1836261.1"/>
    </source>
</evidence>
<keyword evidence="3" id="KW-1185">Reference proteome</keyword>
<protein>
    <submittedName>
        <fullName evidence="2">Uncharacterized protein</fullName>
    </submittedName>
</protein>
<organism evidence="2 3">
    <name type="scientific">Brachybacterium rhamnosum</name>
    <dbReference type="NCBI Taxonomy" id="173361"/>
    <lineage>
        <taxon>Bacteria</taxon>
        <taxon>Bacillati</taxon>
        <taxon>Actinomycetota</taxon>
        <taxon>Actinomycetes</taxon>
        <taxon>Micrococcales</taxon>
        <taxon>Dermabacteraceae</taxon>
        <taxon>Brachybacterium</taxon>
    </lineage>
</organism>